<dbReference type="EMBL" id="BDDD01000023">
    <property type="protein sequence ID" value="GAV57221.1"/>
    <property type="molecule type" value="Genomic_DNA"/>
</dbReference>
<keyword evidence="3 6" id="KW-0805">Transcription regulation</keyword>
<evidence type="ECO:0000256" key="6">
    <source>
        <dbReference type="RuleBase" id="RU367028"/>
    </source>
</evidence>
<evidence type="ECO:0000256" key="1">
    <source>
        <dbReference type="ARBA" id="ARBA00004123"/>
    </source>
</evidence>
<dbReference type="NCBIfam" id="TIGR01568">
    <property type="entry name" value="A_thal_3678"/>
    <property type="match status" value="1"/>
</dbReference>
<comment type="caution">
    <text evidence="8">The sequence shown here is derived from an EMBL/GenBank/DDBJ whole genome shotgun (WGS) entry which is preliminary data.</text>
</comment>
<keyword evidence="9" id="KW-1185">Reference proteome</keyword>
<dbReference type="PANTHER" id="PTHR33057">
    <property type="entry name" value="TRANSCRIPTION REPRESSOR OFP7-RELATED"/>
    <property type="match status" value="1"/>
</dbReference>
<gene>
    <name evidence="8" type="ORF">CFOL_v3_00759</name>
</gene>
<proteinExistence type="predicted"/>
<evidence type="ECO:0000313" key="8">
    <source>
        <dbReference type="EMBL" id="GAV57221.1"/>
    </source>
</evidence>
<comment type="subcellular location">
    <subcellularLocation>
        <location evidence="1 6">Nucleus</location>
    </subcellularLocation>
</comment>
<evidence type="ECO:0000256" key="5">
    <source>
        <dbReference type="ARBA" id="ARBA00023242"/>
    </source>
</evidence>
<feature type="domain" description="OVATE" evidence="7">
    <location>
        <begin position="124"/>
        <end position="183"/>
    </location>
</feature>
<dbReference type="PROSITE" id="PS51754">
    <property type="entry name" value="OVATE"/>
    <property type="match status" value="1"/>
</dbReference>
<accession>A0A1Q3AN93</accession>
<evidence type="ECO:0000313" key="9">
    <source>
        <dbReference type="Proteomes" id="UP000187406"/>
    </source>
</evidence>
<keyword evidence="4 6" id="KW-0804">Transcription</keyword>
<dbReference type="GO" id="GO:0005634">
    <property type="term" value="C:nucleus"/>
    <property type="evidence" value="ECO:0007669"/>
    <property type="project" value="UniProtKB-SubCell"/>
</dbReference>
<dbReference type="PANTHER" id="PTHR33057:SF98">
    <property type="entry name" value="TRANSCRIPTION REPRESSOR OFP18"/>
    <property type="match status" value="1"/>
</dbReference>
<reference evidence="9" key="1">
    <citation type="submission" date="2016-04" db="EMBL/GenBank/DDBJ databases">
        <title>Cephalotus genome sequencing.</title>
        <authorList>
            <person name="Fukushima K."/>
            <person name="Hasebe M."/>
            <person name="Fang X."/>
        </authorList>
    </citation>
    <scope>NUCLEOTIDE SEQUENCE [LARGE SCALE GENOMIC DNA]</scope>
    <source>
        <strain evidence="9">cv. St1</strain>
    </source>
</reference>
<evidence type="ECO:0000256" key="2">
    <source>
        <dbReference type="ARBA" id="ARBA00022491"/>
    </source>
</evidence>
<dbReference type="STRING" id="3775.A0A1Q3AN93"/>
<evidence type="ECO:0000256" key="4">
    <source>
        <dbReference type="ARBA" id="ARBA00023163"/>
    </source>
</evidence>
<sequence>MGKKLKPPFLVSKNNTQAKSSWPWLSCYHQRVLSYRANVNNVFKTINPPYITIDNIETTESWFINSSESASFSTASDDSGGDSTETVIKGIRSSERLLFEPGETSSILEEAKTSGFPFKASVVLSMESQDPCVDFRKSMEEMVDAHRLKDWDGLEELLCWYLRVNVKSNRGIFFCESLCFFYRS</sequence>
<dbReference type="Proteomes" id="UP000187406">
    <property type="component" value="Unassembled WGS sequence"/>
</dbReference>
<dbReference type="InterPro" id="IPR006458">
    <property type="entry name" value="Ovate_C"/>
</dbReference>
<dbReference type="Pfam" id="PF04844">
    <property type="entry name" value="Ovate"/>
    <property type="match status" value="1"/>
</dbReference>
<evidence type="ECO:0000259" key="7">
    <source>
        <dbReference type="PROSITE" id="PS51754"/>
    </source>
</evidence>
<dbReference type="GO" id="GO:0045892">
    <property type="term" value="P:negative regulation of DNA-templated transcription"/>
    <property type="evidence" value="ECO:0007669"/>
    <property type="project" value="UniProtKB-UniRule"/>
</dbReference>
<dbReference type="InParanoid" id="A0A1Q3AN93"/>
<dbReference type="InterPro" id="IPR038933">
    <property type="entry name" value="Ovate"/>
</dbReference>
<comment type="function">
    <text evidence="6">Transcriptional repressor that regulates multiple aspects of plant growth and development.</text>
</comment>
<organism evidence="8 9">
    <name type="scientific">Cephalotus follicularis</name>
    <name type="common">Albany pitcher plant</name>
    <dbReference type="NCBI Taxonomy" id="3775"/>
    <lineage>
        <taxon>Eukaryota</taxon>
        <taxon>Viridiplantae</taxon>
        <taxon>Streptophyta</taxon>
        <taxon>Embryophyta</taxon>
        <taxon>Tracheophyta</taxon>
        <taxon>Spermatophyta</taxon>
        <taxon>Magnoliopsida</taxon>
        <taxon>eudicotyledons</taxon>
        <taxon>Gunneridae</taxon>
        <taxon>Pentapetalae</taxon>
        <taxon>rosids</taxon>
        <taxon>fabids</taxon>
        <taxon>Oxalidales</taxon>
        <taxon>Cephalotaceae</taxon>
        <taxon>Cephalotus</taxon>
    </lineage>
</organism>
<keyword evidence="2 6" id="KW-0678">Repressor</keyword>
<name>A0A1Q3AN93_CEPFO</name>
<dbReference type="AlphaFoldDB" id="A0A1Q3AN93"/>
<protein>
    <recommendedName>
        <fullName evidence="6">Transcription repressor</fullName>
    </recommendedName>
    <alternativeName>
        <fullName evidence="6">Ovate family protein</fullName>
    </alternativeName>
</protein>
<evidence type="ECO:0000256" key="3">
    <source>
        <dbReference type="ARBA" id="ARBA00023015"/>
    </source>
</evidence>
<keyword evidence="5 6" id="KW-0539">Nucleus</keyword>
<dbReference type="OrthoDB" id="689823at2759"/>